<evidence type="ECO:0000313" key="2">
    <source>
        <dbReference type="Proteomes" id="UP001597260"/>
    </source>
</evidence>
<accession>A0ABW3YKR7</accession>
<dbReference type="Proteomes" id="UP001597260">
    <property type="component" value="Unassembled WGS sequence"/>
</dbReference>
<proteinExistence type="predicted"/>
<protein>
    <submittedName>
        <fullName evidence="1">Uncharacterized protein</fullName>
    </submittedName>
</protein>
<dbReference type="EMBL" id="JBHTMP010000046">
    <property type="protein sequence ID" value="MFD1324358.1"/>
    <property type="molecule type" value="Genomic_DNA"/>
</dbReference>
<organism evidence="1 2">
    <name type="scientific">Micromonospora sonneratiae</name>
    <dbReference type="NCBI Taxonomy" id="1184706"/>
    <lineage>
        <taxon>Bacteria</taxon>
        <taxon>Bacillati</taxon>
        <taxon>Actinomycetota</taxon>
        <taxon>Actinomycetes</taxon>
        <taxon>Micromonosporales</taxon>
        <taxon>Micromonosporaceae</taxon>
        <taxon>Micromonospora</taxon>
    </lineage>
</organism>
<name>A0ABW3YKR7_9ACTN</name>
<dbReference type="RefSeq" id="WP_377574856.1">
    <property type="nucleotide sequence ID" value="NZ_JBHTMP010000046.1"/>
</dbReference>
<sequence length="93" mass="10166">MTGSETPPIPAGTRLHLRSEDWYHPTGVGDTYQRDIVVSVAHTGTATATDASVWIVGHELDCTRAHVEDHPPCVELRVKRDAIRRACQAGPQP</sequence>
<reference evidence="2" key="1">
    <citation type="journal article" date="2019" name="Int. J. Syst. Evol. Microbiol.">
        <title>The Global Catalogue of Microorganisms (GCM) 10K type strain sequencing project: providing services to taxonomists for standard genome sequencing and annotation.</title>
        <authorList>
            <consortium name="The Broad Institute Genomics Platform"/>
            <consortium name="The Broad Institute Genome Sequencing Center for Infectious Disease"/>
            <person name="Wu L."/>
            <person name="Ma J."/>
        </authorList>
    </citation>
    <scope>NUCLEOTIDE SEQUENCE [LARGE SCALE GENOMIC DNA]</scope>
    <source>
        <strain evidence="2">JCM 31037</strain>
    </source>
</reference>
<comment type="caution">
    <text evidence="1">The sequence shown here is derived from an EMBL/GenBank/DDBJ whole genome shotgun (WGS) entry which is preliminary data.</text>
</comment>
<keyword evidence="2" id="KW-1185">Reference proteome</keyword>
<gene>
    <name evidence="1" type="ORF">ACFQ4H_25045</name>
</gene>
<evidence type="ECO:0000313" key="1">
    <source>
        <dbReference type="EMBL" id="MFD1324358.1"/>
    </source>
</evidence>